<dbReference type="Gene3D" id="3.30.530.20">
    <property type="match status" value="1"/>
</dbReference>
<name>A0A9D1RMR1_9CORY</name>
<protein>
    <submittedName>
        <fullName evidence="1">SRPBCC family protein</fullName>
    </submittedName>
</protein>
<dbReference type="EMBL" id="DXGC01000017">
    <property type="protein sequence ID" value="HIW90444.1"/>
    <property type="molecule type" value="Genomic_DNA"/>
</dbReference>
<evidence type="ECO:0000313" key="2">
    <source>
        <dbReference type="Proteomes" id="UP000824190"/>
    </source>
</evidence>
<organism evidence="1 2">
    <name type="scientific">Candidatus Corynebacterium avicola</name>
    <dbReference type="NCBI Taxonomy" id="2838527"/>
    <lineage>
        <taxon>Bacteria</taxon>
        <taxon>Bacillati</taxon>
        <taxon>Actinomycetota</taxon>
        <taxon>Actinomycetes</taxon>
        <taxon>Mycobacteriales</taxon>
        <taxon>Corynebacteriaceae</taxon>
        <taxon>Corynebacterium</taxon>
    </lineage>
</organism>
<reference evidence="1" key="1">
    <citation type="journal article" date="2021" name="PeerJ">
        <title>Extensive microbial diversity within the chicken gut microbiome revealed by metagenomics and culture.</title>
        <authorList>
            <person name="Gilroy R."/>
            <person name="Ravi A."/>
            <person name="Getino M."/>
            <person name="Pursley I."/>
            <person name="Horton D.L."/>
            <person name="Alikhan N.F."/>
            <person name="Baker D."/>
            <person name="Gharbi K."/>
            <person name="Hall N."/>
            <person name="Watson M."/>
            <person name="Adriaenssens E.M."/>
            <person name="Foster-Nyarko E."/>
            <person name="Jarju S."/>
            <person name="Secka A."/>
            <person name="Antonio M."/>
            <person name="Oren A."/>
            <person name="Chaudhuri R.R."/>
            <person name="La Ragione R."/>
            <person name="Hildebrand F."/>
            <person name="Pallen M.J."/>
        </authorList>
    </citation>
    <scope>NUCLEOTIDE SEQUENCE</scope>
    <source>
        <strain evidence="1">CHK32-1732</strain>
    </source>
</reference>
<dbReference type="InterPro" id="IPR019587">
    <property type="entry name" value="Polyketide_cyclase/dehydratase"/>
</dbReference>
<dbReference type="InterPro" id="IPR023393">
    <property type="entry name" value="START-like_dom_sf"/>
</dbReference>
<dbReference type="Pfam" id="PF10604">
    <property type="entry name" value="Polyketide_cyc2"/>
    <property type="match status" value="1"/>
</dbReference>
<proteinExistence type="predicted"/>
<sequence length="182" mass="20541">MMNRLRTMSRSRKIVLGILITLLVTTGLAVAVGSFRHTHIITVTRTTTADPNVMWHLWEDVPNRTDWDHGLDYIKLDDEFREGAAGTVKVDGQDPLDYEIIDVDPGIGFTDRFYSFAGTYTDWHHTINERPDGRHDVTWRLEASGPLSLISTPALKSIFGDEVPAAVDEFVELAEKRTAEED</sequence>
<gene>
    <name evidence="1" type="ORF">H9870_02085</name>
</gene>
<reference evidence="1" key="2">
    <citation type="submission" date="2021-04" db="EMBL/GenBank/DDBJ databases">
        <authorList>
            <person name="Gilroy R."/>
        </authorList>
    </citation>
    <scope>NUCLEOTIDE SEQUENCE</scope>
    <source>
        <strain evidence="1">CHK32-1732</strain>
    </source>
</reference>
<comment type="caution">
    <text evidence="1">The sequence shown here is derived from an EMBL/GenBank/DDBJ whole genome shotgun (WGS) entry which is preliminary data.</text>
</comment>
<dbReference type="SUPFAM" id="SSF55961">
    <property type="entry name" value="Bet v1-like"/>
    <property type="match status" value="1"/>
</dbReference>
<accession>A0A9D1RMR1</accession>
<dbReference type="Proteomes" id="UP000824190">
    <property type="component" value="Unassembled WGS sequence"/>
</dbReference>
<evidence type="ECO:0000313" key="1">
    <source>
        <dbReference type="EMBL" id="HIW90444.1"/>
    </source>
</evidence>
<dbReference type="AlphaFoldDB" id="A0A9D1RMR1"/>